<dbReference type="EMBL" id="WHMJ01000004">
    <property type="protein sequence ID" value="MPV90971.1"/>
    <property type="molecule type" value="Genomic_DNA"/>
</dbReference>
<dbReference type="OrthoDB" id="9809438at2"/>
<evidence type="ECO:0000256" key="2">
    <source>
        <dbReference type="ARBA" id="ARBA00022741"/>
    </source>
</evidence>
<dbReference type="InterPro" id="IPR036554">
    <property type="entry name" value="GHMP_kinase_C_sf"/>
</dbReference>
<dbReference type="GeneID" id="44004172"/>
<dbReference type="PANTHER" id="PTHR43527">
    <property type="entry name" value="4-DIPHOSPHOCYTIDYL-2-C-METHYL-D-ERYTHRITOL KINASE, CHLOROPLASTIC"/>
    <property type="match status" value="1"/>
</dbReference>
<evidence type="ECO:0000313" key="7">
    <source>
        <dbReference type="EMBL" id="AXP08411.1"/>
    </source>
</evidence>
<protein>
    <recommendedName>
        <fullName evidence="5">4-(cytidine 5'-diphospho)-2-C-methyl-D-erythritol kinase</fullName>
        <ecNumber evidence="5">2.7.1.148</ecNumber>
    </recommendedName>
</protein>
<accession>A0A6A7JRL0</accession>
<proteinExistence type="predicted"/>
<keyword evidence="3 8" id="KW-0418">Kinase</keyword>
<dbReference type="InterPro" id="IPR004424">
    <property type="entry name" value="IspE"/>
</dbReference>
<dbReference type="InterPro" id="IPR020568">
    <property type="entry name" value="Ribosomal_Su5_D2-typ_SF"/>
</dbReference>
<dbReference type="Proteomes" id="UP000093205">
    <property type="component" value="Chromosome"/>
</dbReference>
<gene>
    <name evidence="7" type="ORF">A2J15_001465</name>
    <name evidence="8" type="ORF">GC022_02015</name>
</gene>
<reference evidence="7 9" key="1">
    <citation type="submission" date="2018-08" db="EMBL/GenBank/DDBJ databases">
        <title>Survival mechanisms of Campylobacter hepaticus identified by genomic analysis and comparative transcriptomic analysis of in vivo and in vitro derived bacteria.</title>
        <authorList>
            <person name="Van T.T.H."/>
            <person name="Moore R.J."/>
        </authorList>
    </citation>
    <scope>NUCLEOTIDE SEQUENCE [LARGE SCALE GENOMIC DNA]</scope>
    <source>
        <strain evidence="7 9">HV10</strain>
    </source>
</reference>
<sequence length="255" mass="29282">MKAYAKANIFLKLTGFDLRKYHLLESRFILLKDLFDELELVDKPVNSKQEFQIISDFKCENNIINKAYLLLCKTYKNELKELFSTKSLKLTKNIPICAGLGGGSSDCATFLKLMNETLNLKLNTQKLIDLSMELGSDIAFFLSGFNAANVSSCGEIIQEFEDDIPQLNWIFPKISCHTKAVYDEFDKTNFDFEKNNKEAKIYKKLSTKELLHNFKNEKLNDLFTPCVNLYPKMKSYLKQDFFLSGSGSTVFKVSK</sequence>
<keyword evidence="4" id="KW-0067">ATP-binding</keyword>
<evidence type="ECO:0000256" key="5">
    <source>
        <dbReference type="NCBIfam" id="TIGR00154"/>
    </source>
</evidence>
<dbReference type="SUPFAM" id="SSF55060">
    <property type="entry name" value="GHMP Kinase, C-terminal domain"/>
    <property type="match status" value="1"/>
</dbReference>
<dbReference type="EC" id="2.7.1.148" evidence="5"/>
<keyword evidence="1 8" id="KW-0808">Transferase</keyword>
<name>A0A6A7JRL0_9BACT</name>
<dbReference type="GO" id="GO:0050515">
    <property type="term" value="F:4-(cytidine 5'-diphospho)-2-C-methyl-D-erythritol kinase activity"/>
    <property type="evidence" value="ECO:0007669"/>
    <property type="project" value="UniProtKB-UniRule"/>
</dbReference>
<dbReference type="Pfam" id="PF00288">
    <property type="entry name" value="GHMP_kinases_N"/>
    <property type="match status" value="1"/>
</dbReference>
<dbReference type="PIRSF" id="PIRSF010376">
    <property type="entry name" value="IspE"/>
    <property type="match status" value="1"/>
</dbReference>
<dbReference type="RefSeq" id="WP_066778710.1">
    <property type="nucleotide sequence ID" value="NZ_CBCSFE010000001.1"/>
</dbReference>
<dbReference type="InterPro" id="IPR014721">
    <property type="entry name" value="Ribsml_uS5_D2-typ_fold_subgr"/>
</dbReference>
<evidence type="ECO:0000256" key="3">
    <source>
        <dbReference type="ARBA" id="ARBA00022777"/>
    </source>
</evidence>
<dbReference type="GO" id="GO:0005524">
    <property type="term" value="F:ATP binding"/>
    <property type="evidence" value="ECO:0007669"/>
    <property type="project" value="UniProtKB-KW"/>
</dbReference>
<dbReference type="NCBIfam" id="NF003216">
    <property type="entry name" value="PRK04181.1"/>
    <property type="match status" value="1"/>
</dbReference>
<evidence type="ECO:0000313" key="9">
    <source>
        <dbReference type="Proteomes" id="UP000093205"/>
    </source>
</evidence>
<evidence type="ECO:0000256" key="4">
    <source>
        <dbReference type="ARBA" id="ARBA00022840"/>
    </source>
</evidence>
<dbReference type="Gene3D" id="3.30.70.890">
    <property type="entry name" value="GHMP kinase, C-terminal domain"/>
    <property type="match status" value="1"/>
</dbReference>
<dbReference type="AlphaFoldDB" id="A0A6A7JRL0"/>
<dbReference type="KEGG" id="chw:A2J15_001465"/>
<dbReference type="InterPro" id="IPR006204">
    <property type="entry name" value="GHMP_kinase_N_dom"/>
</dbReference>
<evidence type="ECO:0000313" key="8">
    <source>
        <dbReference type="EMBL" id="MPV90971.1"/>
    </source>
</evidence>
<feature type="domain" description="GHMP kinase N-terminal" evidence="6">
    <location>
        <begin position="62"/>
        <end position="144"/>
    </location>
</feature>
<organism evidence="8">
    <name type="scientific">Campylobacter hepaticus</name>
    <dbReference type="NCBI Taxonomy" id="1813019"/>
    <lineage>
        <taxon>Bacteria</taxon>
        <taxon>Pseudomonadati</taxon>
        <taxon>Campylobacterota</taxon>
        <taxon>Epsilonproteobacteria</taxon>
        <taxon>Campylobacterales</taxon>
        <taxon>Campylobacteraceae</taxon>
        <taxon>Campylobacter</taxon>
    </lineage>
</organism>
<keyword evidence="2" id="KW-0547">Nucleotide-binding</keyword>
<dbReference type="GO" id="GO:0016114">
    <property type="term" value="P:terpenoid biosynthetic process"/>
    <property type="evidence" value="ECO:0007669"/>
    <property type="project" value="UniProtKB-UniRule"/>
</dbReference>
<dbReference type="NCBIfam" id="TIGR00154">
    <property type="entry name" value="ispE"/>
    <property type="match status" value="1"/>
</dbReference>
<evidence type="ECO:0000259" key="6">
    <source>
        <dbReference type="Pfam" id="PF00288"/>
    </source>
</evidence>
<evidence type="ECO:0000256" key="1">
    <source>
        <dbReference type="ARBA" id="ARBA00022679"/>
    </source>
</evidence>
<keyword evidence="9" id="KW-1185">Reference proteome</keyword>
<dbReference type="PANTHER" id="PTHR43527:SF2">
    <property type="entry name" value="4-DIPHOSPHOCYTIDYL-2-C-METHYL-D-ERYTHRITOL KINASE, CHLOROPLASTIC"/>
    <property type="match status" value="1"/>
</dbReference>
<dbReference type="SUPFAM" id="SSF54211">
    <property type="entry name" value="Ribosomal protein S5 domain 2-like"/>
    <property type="match status" value="1"/>
</dbReference>
<dbReference type="EMBL" id="CP031611">
    <property type="protein sequence ID" value="AXP08411.1"/>
    <property type="molecule type" value="Genomic_DNA"/>
</dbReference>
<reference evidence="8" key="2">
    <citation type="journal article" date="2019" name="Front. Microbiol.">
        <title>Campylobacter hepaticus, the cause of Spotty Liver Disease in chickens: Transmission and routes of infection.</title>
        <authorList>
            <person name="Van T.H."/>
            <person name="Moore R.J."/>
            <person name="Phung C."/>
        </authorList>
    </citation>
    <scope>NUCLEOTIDE SEQUENCE</scope>
    <source>
        <strain evidence="8">QLD_2/QLD</strain>
    </source>
</reference>
<dbReference type="Gene3D" id="3.30.230.10">
    <property type="match status" value="1"/>
</dbReference>